<keyword evidence="5" id="KW-0285">Flavoprotein</keyword>
<evidence type="ECO:0000313" key="13">
    <source>
        <dbReference type="Proteomes" id="UP001374535"/>
    </source>
</evidence>
<feature type="domain" description="FAD-binding PCMH-type" evidence="11">
    <location>
        <begin position="184"/>
        <end position="370"/>
    </location>
</feature>
<comment type="cofactor">
    <cofactor evidence="1">
        <name>FAD</name>
        <dbReference type="ChEBI" id="CHEBI:57692"/>
    </cofactor>
</comment>
<dbReference type="InterPro" id="IPR007173">
    <property type="entry name" value="ALO_C"/>
</dbReference>
<dbReference type="Gene3D" id="3.30.43.10">
    <property type="entry name" value="Uridine Diphospho-n-acetylenolpyruvylglucosamine Reductase, domain 2"/>
    <property type="match status" value="1"/>
</dbReference>
<dbReference type="InterPro" id="IPR050432">
    <property type="entry name" value="FAD-linked_Oxidoreductases_BP"/>
</dbReference>
<dbReference type="InterPro" id="IPR016167">
    <property type="entry name" value="FAD-bd_PCMH_sub1"/>
</dbReference>
<evidence type="ECO:0000256" key="4">
    <source>
        <dbReference type="ARBA" id="ARBA00013121"/>
    </source>
</evidence>
<dbReference type="SUPFAM" id="SSF56176">
    <property type="entry name" value="FAD-binding/transporter-associated domain-like"/>
    <property type="match status" value="1"/>
</dbReference>
<dbReference type="NCBIfam" id="TIGR01677">
    <property type="entry name" value="pln_FAD_oxido"/>
    <property type="match status" value="1"/>
</dbReference>
<dbReference type="PANTHER" id="PTHR13878">
    <property type="entry name" value="GULONOLACTONE OXIDASE"/>
    <property type="match status" value="1"/>
</dbReference>
<dbReference type="EMBL" id="CP144690">
    <property type="protein sequence ID" value="WVY91712.1"/>
    <property type="molecule type" value="Genomic_DNA"/>
</dbReference>
<reference evidence="12 13" key="1">
    <citation type="journal article" date="2023" name="Life. Sci Alliance">
        <title>Evolutionary insights into 3D genome organization and epigenetic landscape of Vigna mungo.</title>
        <authorList>
            <person name="Junaid A."/>
            <person name="Singh B."/>
            <person name="Bhatia S."/>
        </authorList>
    </citation>
    <scope>NUCLEOTIDE SEQUENCE [LARGE SCALE GENOMIC DNA]</scope>
    <source>
        <strain evidence="12">Urdbean</strain>
    </source>
</reference>
<keyword evidence="6" id="KW-0060">Ascorbate biosynthesis</keyword>
<dbReference type="Pfam" id="PF22906">
    <property type="entry name" value="GULLO2-like_3rd"/>
    <property type="match status" value="1"/>
</dbReference>
<dbReference type="FunFam" id="3.30.465.10:FF:000033">
    <property type="entry name" value="L-gulonolactone oxidase 5"/>
    <property type="match status" value="1"/>
</dbReference>
<keyword evidence="13" id="KW-1185">Reference proteome</keyword>
<keyword evidence="7" id="KW-0732">Signal</keyword>
<dbReference type="Pfam" id="PF04030">
    <property type="entry name" value="ALO"/>
    <property type="match status" value="1"/>
</dbReference>
<dbReference type="GO" id="GO:0016020">
    <property type="term" value="C:membrane"/>
    <property type="evidence" value="ECO:0007669"/>
    <property type="project" value="InterPro"/>
</dbReference>
<dbReference type="Pfam" id="PF01565">
    <property type="entry name" value="FAD_binding_4"/>
    <property type="match status" value="1"/>
</dbReference>
<dbReference type="InterPro" id="IPR055154">
    <property type="entry name" value="GULLO2-like_C"/>
</dbReference>
<evidence type="ECO:0000256" key="10">
    <source>
        <dbReference type="ARBA" id="ARBA00048083"/>
    </source>
</evidence>
<comment type="similarity">
    <text evidence="3">Belongs to the oxygen-dependent FAD-linked oxidoreductase family.</text>
</comment>
<organism evidence="12 13">
    <name type="scientific">Vigna mungo</name>
    <name type="common">Black gram</name>
    <name type="synonym">Phaseolus mungo</name>
    <dbReference type="NCBI Taxonomy" id="3915"/>
    <lineage>
        <taxon>Eukaryota</taxon>
        <taxon>Viridiplantae</taxon>
        <taxon>Streptophyta</taxon>
        <taxon>Embryophyta</taxon>
        <taxon>Tracheophyta</taxon>
        <taxon>Spermatophyta</taxon>
        <taxon>Magnoliopsida</taxon>
        <taxon>eudicotyledons</taxon>
        <taxon>Gunneridae</taxon>
        <taxon>Pentapetalae</taxon>
        <taxon>rosids</taxon>
        <taxon>fabids</taxon>
        <taxon>Fabales</taxon>
        <taxon>Fabaceae</taxon>
        <taxon>Papilionoideae</taxon>
        <taxon>50 kb inversion clade</taxon>
        <taxon>NPAAA clade</taxon>
        <taxon>indigoferoid/millettioid clade</taxon>
        <taxon>Phaseoleae</taxon>
        <taxon>Vigna</taxon>
    </lineage>
</organism>
<evidence type="ECO:0000256" key="7">
    <source>
        <dbReference type="ARBA" id="ARBA00022729"/>
    </source>
</evidence>
<proteinExistence type="inferred from homology"/>
<dbReference type="PANTHER" id="PTHR13878:SF125">
    <property type="entry name" value="L-GULONOLACTONE OXIDASE 3"/>
    <property type="match status" value="1"/>
</dbReference>
<evidence type="ECO:0000256" key="6">
    <source>
        <dbReference type="ARBA" id="ARBA00022644"/>
    </source>
</evidence>
<gene>
    <name evidence="12" type="ORF">V8G54_037226</name>
</gene>
<keyword evidence="8" id="KW-0274">FAD</keyword>
<evidence type="ECO:0000256" key="1">
    <source>
        <dbReference type="ARBA" id="ARBA00001974"/>
    </source>
</evidence>
<dbReference type="GO" id="GO:0019853">
    <property type="term" value="P:L-ascorbic acid biosynthetic process"/>
    <property type="evidence" value="ECO:0007669"/>
    <property type="project" value="UniProtKB-KW"/>
</dbReference>
<evidence type="ECO:0000259" key="11">
    <source>
        <dbReference type="PROSITE" id="PS51387"/>
    </source>
</evidence>
<name>A0AAQ3MIH8_VIGMU</name>
<comment type="catalytic activity">
    <reaction evidence="10">
        <text>L-gulono-1,4-lactone + O2 = L-ascorbate + H2O2 + H(+)</text>
        <dbReference type="Rhea" id="RHEA:32363"/>
        <dbReference type="ChEBI" id="CHEBI:15378"/>
        <dbReference type="ChEBI" id="CHEBI:15379"/>
        <dbReference type="ChEBI" id="CHEBI:16240"/>
        <dbReference type="ChEBI" id="CHEBI:17587"/>
        <dbReference type="ChEBI" id="CHEBI:38290"/>
        <dbReference type="EC" id="1.1.3.8"/>
    </reaction>
</comment>
<evidence type="ECO:0000256" key="5">
    <source>
        <dbReference type="ARBA" id="ARBA00022630"/>
    </source>
</evidence>
<dbReference type="GO" id="GO:0050105">
    <property type="term" value="F:L-gulonolactone oxidase activity"/>
    <property type="evidence" value="ECO:0007669"/>
    <property type="project" value="UniProtKB-EC"/>
</dbReference>
<dbReference type="PROSITE" id="PS51387">
    <property type="entry name" value="FAD_PCMH"/>
    <property type="match status" value="1"/>
</dbReference>
<dbReference type="InterPro" id="IPR036318">
    <property type="entry name" value="FAD-bd_PCMH-like_sf"/>
</dbReference>
<dbReference type="InterPro" id="IPR016166">
    <property type="entry name" value="FAD-bd_PCMH"/>
</dbReference>
<dbReference type="Proteomes" id="UP001374535">
    <property type="component" value="Chromosome 11"/>
</dbReference>
<protein>
    <recommendedName>
        <fullName evidence="4">L-gulonolactone oxidase</fullName>
        <ecNumber evidence="4">1.1.3.8</ecNumber>
    </recommendedName>
</protein>
<dbReference type="InterPro" id="IPR016169">
    <property type="entry name" value="FAD-bd_PCMH_sub2"/>
</dbReference>
<evidence type="ECO:0000256" key="2">
    <source>
        <dbReference type="ARBA" id="ARBA00005147"/>
    </source>
</evidence>
<evidence type="ECO:0000256" key="3">
    <source>
        <dbReference type="ARBA" id="ARBA00005466"/>
    </source>
</evidence>
<evidence type="ECO:0000313" key="12">
    <source>
        <dbReference type="EMBL" id="WVY91712.1"/>
    </source>
</evidence>
<dbReference type="InterPro" id="IPR010030">
    <property type="entry name" value="GULO_Plant"/>
</dbReference>
<keyword evidence="9" id="KW-0560">Oxidoreductase</keyword>
<sequence>MFSNDYSLMRALLEIIVETMQGPAAGVQAAECWAAVLELPCCWIASRLGPFLPSRVAAALGNIQIVKGYRTVVSPRGSSLAVTTWLGLPNDIDPEGSSLTITTCITLMIPNKPKNFPSTPSPPSSIFKMAGGHRLCSQILGFIHALQFLCSITTVYGMVPQSPVECSSSGCILRNSYGAWGDRRDCSALNVTYPTTEEQLRSAVSYAVQNNLKVKVVTKFSHTIPKLACPQGSSRASAGATLLISTEKYDSGIEIDAANMAVTVDAGVGLRQLIDAVESRGFSLVAAPYWEGVTVAGVISTGAHGSSWWGKGGSVHDHVLAITLVVPASRSEGYAKVLRLEAQDPMLNAAKLSLGVLGAISKVKLSIEHRFKRSIRYNFSEIDDVIEDVYAEHAKKYEFADITWYPSRHTVVYRYDSRVPLNASGDGLNDFIGFQPNSILISESVRTAEKLLENKRNVNGKCLTAATTLGFKRLIGNGLKNNGQIFSGYPVVGYQGKMQTSGSCLYSTRFDTSCAWDPRIKGLFFYESTAIFPATAFGDFVRDVRKLRDLKPENFCGVDNYNGLLIRFIKASSAYLGQPENSVVVDFNYYRANDPSNPRLNQDLLEEVEQLAFFKYGAKPHWAKNRNVAFLGVQHKYPKFDMFIAAKQKMDPQNVFSSEWSDAILYGKESEKVDGCALEGLCICSEDRHCSPQKGFYCSHGLVYKEARVCRYSQSSTSPSSTIA</sequence>
<accession>A0AAQ3MIH8</accession>
<dbReference type="GO" id="GO:0071949">
    <property type="term" value="F:FAD binding"/>
    <property type="evidence" value="ECO:0007669"/>
    <property type="project" value="InterPro"/>
</dbReference>
<comment type="pathway">
    <text evidence="2">Cofactor biosynthesis; L-ascorbate biosynthesis.</text>
</comment>
<dbReference type="InterPro" id="IPR006094">
    <property type="entry name" value="Oxid_FAD_bind_N"/>
</dbReference>
<dbReference type="Gene3D" id="3.30.465.10">
    <property type="match status" value="1"/>
</dbReference>
<evidence type="ECO:0000256" key="9">
    <source>
        <dbReference type="ARBA" id="ARBA00023002"/>
    </source>
</evidence>
<evidence type="ECO:0000256" key="8">
    <source>
        <dbReference type="ARBA" id="ARBA00022827"/>
    </source>
</evidence>
<dbReference type="EC" id="1.1.3.8" evidence="4"/>
<dbReference type="GO" id="GO:0003885">
    <property type="term" value="F:D-arabinono-1,4-lactone oxidase activity"/>
    <property type="evidence" value="ECO:0007669"/>
    <property type="project" value="InterPro"/>
</dbReference>
<dbReference type="Gene3D" id="3.30.70.2520">
    <property type="match status" value="1"/>
</dbReference>
<dbReference type="AlphaFoldDB" id="A0AAQ3MIH8"/>